<keyword evidence="4" id="KW-1185">Reference proteome</keyword>
<protein>
    <recommendedName>
        <fullName evidence="5">GOLD domain-containing protein</fullName>
    </recommendedName>
</protein>
<proteinExistence type="predicted"/>
<comment type="caution">
    <text evidence="3">The sequence shown here is derived from an EMBL/GenBank/DDBJ whole genome shotgun (WGS) entry which is preliminary data.</text>
</comment>
<dbReference type="EMBL" id="VJMJ01000126">
    <property type="protein sequence ID" value="KAF0733192.1"/>
    <property type="molecule type" value="Genomic_DNA"/>
</dbReference>
<sequence>MTRRAKEQRQKRLEQKRAAESPEEIERRKNWSLLLQQIDGGSRPRSLSAPQVLTWNSSHAVVGASGKFELPVRVDCEIAELSYAFETKEMDIYFSITMESAVTGETRWIIPPTRCASHEATIRGTHEIQGPGNLVLVWDNEYSWINSKQLGYRVDLTQKSAATISPGVSLLETELLKRQRAYKSKNETYDNLQSNCTKRLAMIETLEQQLEELRRQLQQERDLHHIEAAEAEKVGHEVDILASELAALSWRTLPPSSFELVLSFCSPDDLKRWWTVNKAWHASISVLKEKAKESAEETKEIAKDDPTA</sequence>
<dbReference type="PANTHER" id="PTHR46753:SF3">
    <property type="entry name" value="PDZ DOMAIN-CONTAINING PROTEIN"/>
    <property type="match status" value="1"/>
</dbReference>
<dbReference type="InterPro" id="IPR036047">
    <property type="entry name" value="F-box-like_dom_sf"/>
</dbReference>
<evidence type="ECO:0000313" key="3">
    <source>
        <dbReference type="EMBL" id="KAF0733192.1"/>
    </source>
</evidence>
<evidence type="ECO:0008006" key="5">
    <source>
        <dbReference type="Google" id="ProtNLM"/>
    </source>
</evidence>
<feature type="region of interest" description="Disordered" evidence="2">
    <location>
        <begin position="1"/>
        <end position="25"/>
    </location>
</feature>
<dbReference type="PANTHER" id="PTHR46753">
    <property type="entry name" value="FYVE AND COILED-COIL DOMAIN-CONTAINING PROTEIN 1"/>
    <property type="match status" value="1"/>
</dbReference>
<evidence type="ECO:0000313" key="4">
    <source>
        <dbReference type="Proteomes" id="UP000481153"/>
    </source>
</evidence>
<feature type="coiled-coil region" evidence="1">
    <location>
        <begin position="196"/>
        <end position="234"/>
    </location>
</feature>
<reference evidence="3 4" key="1">
    <citation type="submission" date="2019-07" db="EMBL/GenBank/DDBJ databases">
        <title>Genomics analysis of Aphanomyces spp. identifies a new class of oomycete effector associated with host adaptation.</title>
        <authorList>
            <person name="Gaulin E."/>
        </authorList>
    </citation>
    <scope>NUCLEOTIDE SEQUENCE [LARGE SCALE GENOMIC DNA]</scope>
    <source>
        <strain evidence="3 4">ATCC 201684</strain>
    </source>
</reference>
<dbReference type="Proteomes" id="UP000481153">
    <property type="component" value="Unassembled WGS sequence"/>
</dbReference>
<gene>
    <name evidence="3" type="ORF">Ae201684_010009</name>
</gene>
<name>A0A6G0WZZ1_9STRA</name>
<dbReference type="VEuPathDB" id="FungiDB:AeMF1_012810"/>
<evidence type="ECO:0000256" key="2">
    <source>
        <dbReference type="SAM" id="MobiDB-lite"/>
    </source>
</evidence>
<dbReference type="SUPFAM" id="SSF81383">
    <property type="entry name" value="F-box domain"/>
    <property type="match status" value="1"/>
</dbReference>
<accession>A0A6G0WZZ1</accession>
<dbReference type="InterPro" id="IPR036598">
    <property type="entry name" value="GOLD_dom_sf"/>
</dbReference>
<keyword evidence="1" id="KW-0175">Coiled coil</keyword>
<dbReference type="Gene3D" id="2.60.120.680">
    <property type="entry name" value="GOLD domain"/>
    <property type="match status" value="1"/>
</dbReference>
<dbReference type="AlphaFoldDB" id="A0A6G0WZZ1"/>
<evidence type="ECO:0000256" key="1">
    <source>
        <dbReference type="SAM" id="Coils"/>
    </source>
</evidence>
<organism evidence="3 4">
    <name type="scientific">Aphanomyces euteiches</name>
    <dbReference type="NCBI Taxonomy" id="100861"/>
    <lineage>
        <taxon>Eukaryota</taxon>
        <taxon>Sar</taxon>
        <taxon>Stramenopiles</taxon>
        <taxon>Oomycota</taxon>
        <taxon>Saprolegniomycetes</taxon>
        <taxon>Saprolegniales</taxon>
        <taxon>Verrucalvaceae</taxon>
        <taxon>Aphanomyces</taxon>
    </lineage>
</organism>
<dbReference type="SUPFAM" id="SSF101576">
    <property type="entry name" value="Supernatant protein factor (SPF), C-terminal domain"/>
    <property type="match status" value="1"/>
</dbReference>